<name>A0AAC9HI78_NEOTH</name>
<protein>
    <submittedName>
        <fullName evidence="3">ATP-dependent Clp protease ATP-binding subunit ClpX</fullName>
    </submittedName>
</protein>
<evidence type="ECO:0000259" key="2">
    <source>
        <dbReference type="PROSITE" id="PS51902"/>
    </source>
</evidence>
<gene>
    <name evidence="3" type="primary">clpX_2</name>
    <name evidence="3" type="ORF">Maut_02182</name>
    <name evidence="4" type="ORF">MTAT_19550</name>
</gene>
<evidence type="ECO:0000313" key="5">
    <source>
        <dbReference type="Proteomes" id="UP000094598"/>
    </source>
</evidence>
<keyword evidence="3" id="KW-0067">ATP-binding</keyword>
<dbReference type="InterPro" id="IPR010603">
    <property type="entry name" value="Znf_CppX_C4"/>
</dbReference>
<evidence type="ECO:0000313" key="4">
    <source>
        <dbReference type="EMBL" id="TYL12713.1"/>
    </source>
</evidence>
<keyword evidence="1" id="KW-0479">Metal-binding</keyword>
<feature type="binding site" evidence="1">
    <location>
        <position position="4"/>
    </location>
    <ligand>
        <name>Zn(2+)</name>
        <dbReference type="ChEBI" id="CHEBI:29105"/>
    </ligand>
</feature>
<keyword evidence="3" id="KW-0547">Nucleotide-binding</keyword>
<dbReference type="GO" id="GO:0008270">
    <property type="term" value="F:zinc ion binding"/>
    <property type="evidence" value="ECO:0007669"/>
    <property type="project" value="UniProtKB-UniRule"/>
</dbReference>
<dbReference type="GO" id="GO:0046983">
    <property type="term" value="F:protein dimerization activity"/>
    <property type="evidence" value="ECO:0007669"/>
    <property type="project" value="UniProtKB-UniRule"/>
</dbReference>
<reference evidence="3 5" key="1">
    <citation type="submission" date="2016-08" db="EMBL/GenBank/DDBJ databases">
        <title>Moorella thermoacetica DSM 103132.</title>
        <authorList>
            <person name="Jendresen C.B."/>
            <person name="Redl S.M."/>
            <person name="Jensen T.O."/>
            <person name="Nielsen A.T."/>
        </authorList>
    </citation>
    <scope>NUCLEOTIDE SEQUENCE [LARGE SCALE GENOMIC DNA]</scope>
    <source>
        <strain evidence="3 5">DSM 103132</strain>
    </source>
</reference>
<dbReference type="SMART" id="SM00994">
    <property type="entry name" value="zf-C4_ClpX"/>
    <property type="match status" value="1"/>
</dbReference>
<keyword evidence="3" id="KW-0645">Protease</keyword>
<evidence type="ECO:0000313" key="3">
    <source>
        <dbReference type="EMBL" id="AOQ24612.1"/>
    </source>
</evidence>
<dbReference type="PROSITE" id="PS51902">
    <property type="entry name" value="CLPX_ZB"/>
    <property type="match status" value="1"/>
</dbReference>
<keyword evidence="3" id="KW-0378">Hydrolase</keyword>
<proteinExistence type="inferred from homology"/>
<evidence type="ECO:0000256" key="1">
    <source>
        <dbReference type="PROSITE-ProRule" id="PRU01250"/>
    </source>
</evidence>
<reference evidence="4 6" key="2">
    <citation type="submission" date="2019-05" db="EMBL/GenBank/DDBJ databases">
        <title>Genome sequence of Moorella thermoacetica ATCC 33924.</title>
        <authorList>
            <person name="Poehlein A."/>
            <person name="Bengelsdorf F.R."/>
            <person name="Duerre P."/>
            <person name="Daniel R."/>
        </authorList>
    </citation>
    <scope>NUCLEOTIDE SEQUENCE [LARGE SCALE GENOMIC DNA]</scope>
    <source>
        <strain evidence="4 6">ATCC 33924</strain>
    </source>
</reference>
<dbReference type="Gene3D" id="6.20.220.10">
    <property type="entry name" value="ClpX chaperone, C4-type zinc finger domain"/>
    <property type="match status" value="1"/>
</dbReference>
<feature type="domain" description="ClpX-type ZB" evidence="2">
    <location>
        <begin position="1"/>
        <end position="45"/>
    </location>
</feature>
<dbReference type="GO" id="GO:0006457">
    <property type="term" value="P:protein folding"/>
    <property type="evidence" value="ECO:0007669"/>
    <property type="project" value="UniProtKB-UniRule"/>
</dbReference>
<dbReference type="GO" id="GO:0005524">
    <property type="term" value="F:ATP binding"/>
    <property type="evidence" value="ECO:0007669"/>
    <property type="project" value="UniProtKB-KW"/>
</dbReference>
<dbReference type="SUPFAM" id="SSF57716">
    <property type="entry name" value="Glucocorticoid receptor-like (DNA-binding domain)"/>
    <property type="match status" value="1"/>
</dbReference>
<dbReference type="Proteomes" id="UP000094598">
    <property type="component" value="Chromosome"/>
</dbReference>
<keyword evidence="1" id="KW-0862">Zinc</keyword>
<dbReference type="GO" id="GO:0051082">
    <property type="term" value="F:unfolded protein binding"/>
    <property type="evidence" value="ECO:0007669"/>
    <property type="project" value="UniProtKB-UniRule"/>
</dbReference>
<dbReference type="Pfam" id="PF06689">
    <property type="entry name" value="zf-C4_ClpX"/>
    <property type="match status" value="1"/>
</dbReference>
<dbReference type="RefSeq" id="WP_081328583.1">
    <property type="nucleotide sequence ID" value="NZ_CP017019.1"/>
</dbReference>
<accession>A0AAC9HI78</accession>
<sequence>MKVCSFCGKSEDQVGHMITSPNADICSACVLICMAMLLEEFLKRVQIDGKQTKVKDQD</sequence>
<feature type="binding site" evidence="1">
    <location>
        <position position="26"/>
    </location>
    <ligand>
        <name>Zn(2+)</name>
        <dbReference type="ChEBI" id="CHEBI:29105"/>
    </ligand>
</feature>
<dbReference type="GO" id="GO:0006508">
    <property type="term" value="P:proteolysis"/>
    <property type="evidence" value="ECO:0007669"/>
    <property type="project" value="UniProtKB-KW"/>
</dbReference>
<organism evidence="3 5">
    <name type="scientific">Neomoorella thermoacetica</name>
    <name type="common">Clostridium thermoaceticum</name>
    <dbReference type="NCBI Taxonomy" id="1525"/>
    <lineage>
        <taxon>Bacteria</taxon>
        <taxon>Bacillati</taxon>
        <taxon>Bacillota</taxon>
        <taxon>Clostridia</taxon>
        <taxon>Neomoorellales</taxon>
        <taxon>Neomoorellaceae</taxon>
        <taxon>Neomoorella</taxon>
    </lineage>
</organism>
<dbReference type="AlphaFoldDB" id="A0AAC9HI78"/>
<keyword evidence="1" id="KW-0143">Chaperone</keyword>
<dbReference type="EMBL" id="CP017019">
    <property type="protein sequence ID" value="AOQ24612.1"/>
    <property type="molecule type" value="Genomic_DNA"/>
</dbReference>
<dbReference type="EMBL" id="VCDX01000006">
    <property type="protein sequence ID" value="TYL12713.1"/>
    <property type="molecule type" value="Genomic_DNA"/>
</dbReference>
<feature type="binding site" evidence="1">
    <location>
        <position position="7"/>
    </location>
    <ligand>
        <name>Zn(2+)</name>
        <dbReference type="ChEBI" id="CHEBI:29105"/>
    </ligand>
</feature>
<dbReference type="InterPro" id="IPR059188">
    <property type="entry name" value="Znf_CLPX-like"/>
</dbReference>
<dbReference type="GO" id="GO:0008233">
    <property type="term" value="F:peptidase activity"/>
    <property type="evidence" value="ECO:0007669"/>
    <property type="project" value="UniProtKB-KW"/>
</dbReference>
<dbReference type="Proteomes" id="UP000322283">
    <property type="component" value="Unassembled WGS sequence"/>
</dbReference>
<feature type="binding site" evidence="1">
    <location>
        <position position="29"/>
    </location>
    <ligand>
        <name>Zn(2+)</name>
        <dbReference type="ChEBI" id="CHEBI:29105"/>
    </ligand>
</feature>
<comment type="similarity">
    <text evidence="1">Belongs to the ClpX chaperone family.</text>
</comment>
<keyword evidence="6" id="KW-1185">Reference proteome</keyword>
<evidence type="ECO:0000313" key="6">
    <source>
        <dbReference type="Proteomes" id="UP000322283"/>
    </source>
</evidence>
<dbReference type="InterPro" id="IPR038366">
    <property type="entry name" value="Znf_CppX_C4_sf"/>
</dbReference>